<dbReference type="PANTHER" id="PTHR21621">
    <property type="entry name" value="RIBOSOMAL PROTEIN S6 MODIFICATION PROTEIN"/>
    <property type="match status" value="1"/>
</dbReference>
<dbReference type="InterPro" id="IPR026449">
    <property type="entry name" value="GRASP_SAV_5884"/>
</dbReference>
<feature type="domain" description="ATP-grasp" evidence="2">
    <location>
        <begin position="137"/>
        <end position="323"/>
    </location>
</feature>
<dbReference type="NCBIfam" id="TIGR04187">
    <property type="entry name" value="GRASP_SAV_5884"/>
    <property type="match status" value="1"/>
</dbReference>
<proteinExistence type="predicted"/>
<dbReference type="Pfam" id="PF21068">
    <property type="entry name" value="ATPgraspMvdD"/>
    <property type="match status" value="1"/>
</dbReference>
<evidence type="ECO:0000313" key="3">
    <source>
        <dbReference type="EMBL" id="MDT0378404.1"/>
    </source>
</evidence>
<dbReference type="InterPro" id="IPR048936">
    <property type="entry name" value="MvdD-like_ATPgrasp"/>
</dbReference>
<dbReference type="PROSITE" id="PS50975">
    <property type="entry name" value="ATP_GRASP"/>
    <property type="match status" value="1"/>
</dbReference>
<keyword evidence="1" id="KW-0067">ATP-binding</keyword>
<dbReference type="InterPro" id="IPR011761">
    <property type="entry name" value="ATP-grasp"/>
</dbReference>
<dbReference type="Gene3D" id="3.30.470.20">
    <property type="entry name" value="ATP-grasp fold, B domain"/>
    <property type="match status" value="1"/>
</dbReference>
<organism evidence="3 4">
    <name type="scientific">Streptomyces hazeniae</name>
    <dbReference type="NCBI Taxonomy" id="3075538"/>
    <lineage>
        <taxon>Bacteria</taxon>
        <taxon>Bacillati</taxon>
        <taxon>Actinomycetota</taxon>
        <taxon>Actinomycetes</taxon>
        <taxon>Kitasatosporales</taxon>
        <taxon>Streptomycetaceae</taxon>
        <taxon>Streptomyces</taxon>
    </lineage>
</organism>
<dbReference type="PANTHER" id="PTHR21621:SF0">
    <property type="entry name" value="BETA-CITRYLGLUTAMATE SYNTHASE B-RELATED"/>
    <property type="match status" value="1"/>
</dbReference>
<reference evidence="4" key="1">
    <citation type="submission" date="2023-07" db="EMBL/GenBank/DDBJ databases">
        <title>30 novel species of actinomycetes from the DSMZ collection.</title>
        <authorList>
            <person name="Nouioui I."/>
        </authorList>
    </citation>
    <scope>NUCLEOTIDE SEQUENCE [LARGE SCALE GENOMIC DNA]</scope>
    <source>
        <strain evidence="4">DSM 42041</strain>
    </source>
</reference>
<evidence type="ECO:0000313" key="4">
    <source>
        <dbReference type="Proteomes" id="UP001183414"/>
    </source>
</evidence>
<protein>
    <submittedName>
        <fullName evidence="3">ATP-grasp ribosomal peptide maturase</fullName>
    </submittedName>
</protein>
<name>A0ABU2NN46_9ACTN</name>
<comment type="caution">
    <text evidence="3">The sequence shown here is derived from an EMBL/GenBank/DDBJ whole genome shotgun (WGS) entry which is preliminary data.</text>
</comment>
<keyword evidence="4" id="KW-1185">Reference proteome</keyword>
<sequence>MSRPLAPGAVLVVAEDRDATADLVVRELERRERPVMRFDLADFPAHLALSIDHGGSPWRGVLEDGLRRVRVEEVGAVYYRRPRPPAGPELLDEPYRTWAGQQALSGLLGALYALPASVVWLNRPDVDAIAAHKPGQLPVAAQYGLHTPRTLITNDPAMAREWCAELGAPVVCKPLSGGPLDHGDGRRQAVPTHLIDPAELDDTVKLTAHLFQEWVPKAYEVRLTVVGRRCMATEIHAGSDAAYEDWRTDYDALTYKPCDVPARVRAGVLAWLDHFGLSYGAFDFAVTDSGRWTFLECNPSGQWGWIEARAGLPITAAITDFLTRSKL</sequence>
<dbReference type="SUPFAM" id="SSF56059">
    <property type="entry name" value="Glutathione synthetase ATP-binding domain-like"/>
    <property type="match status" value="1"/>
</dbReference>
<evidence type="ECO:0000256" key="1">
    <source>
        <dbReference type="PROSITE-ProRule" id="PRU00409"/>
    </source>
</evidence>
<dbReference type="EMBL" id="JAVREQ010000003">
    <property type="protein sequence ID" value="MDT0378404.1"/>
    <property type="molecule type" value="Genomic_DNA"/>
</dbReference>
<keyword evidence="1" id="KW-0547">Nucleotide-binding</keyword>
<gene>
    <name evidence="3" type="primary">tgmB</name>
    <name evidence="3" type="ORF">RM572_06365</name>
</gene>
<accession>A0ABU2NN46</accession>
<evidence type="ECO:0000259" key="2">
    <source>
        <dbReference type="PROSITE" id="PS50975"/>
    </source>
</evidence>
<dbReference type="Proteomes" id="UP001183414">
    <property type="component" value="Unassembled WGS sequence"/>
</dbReference>
<dbReference type="RefSeq" id="WP_311672289.1">
    <property type="nucleotide sequence ID" value="NZ_JAVREQ010000003.1"/>
</dbReference>